<evidence type="ECO:0000313" key="2">
    <source>
        <dbReference type="Proteomes" id="UP000199529"/>
    </source>
</evidence>
<protein>
    <submittedName>
        <fullName evidence="1">Uncharacterized protein</fullName>
    </submittedName>
</protein>
<keyword evidence="2" id="KW-1185">Reference proteome</keyword>
<name>A0A1H3TVQ0_9PSEU</name>
<reference evidence="2" key="1">
    <citation type="submission" date="2016-10" db="EMBL/GenBank/DDBJ databases">
        <authorList>
            <person name="Varghese N."/>
            <person name="Submissions S."/>
        </authorList>
    </citation>
    <scope>NUCLEOTIDE SEQUENCE [LARGE SCALE GENOMIC DNA]</scope>
    <source>
        <strain evidence="2">CGMCC 4.3530</strain>
    </source>
</reference>
<dbReference type="Proteomes" id="UP000199529">
    <property type="component" value="Unassembled WGS sequence"/>
</dbReference>
<sequence length="82" mass="9249">MGRERMSIEGGDDVLAALRDEGRLVVAVDRFRFDEPAHICSPYDHDLLARARRLVRFGPRPFAAIAWAKRPQVSGLRCTAEL</sequence>
<evidence type="ECO:0000313" key="1">
    <source>
        <dbReference type="EMBL" id="SDZ54294.1"/>
    </source>
</evidence>
<proteinExistence type="predicted"/>
<accession>A0A1H3TVQ0</accession>
<organism evidence="1 2">
    <name type="scientific">Saccharopolyspora shandongensis</name>
    <dbReference type="NCBI Taxonomy" id="418495"/>
    <lineage>
        <taxon>Bacteria</taxon>
        <taxon>Bacillati</taxon>
        <taxon>Actinomycetota</taxon>
        <taxon>Actinomycetes</taxon>
        <taxon>Pseudonocardiales</taxon>
        <taxon>Pseudonocardiaceae</taxon>
        <taxon>Saccharopolyspora</taxon>
    </lineage>
</organism>
<gene>
    <name evidence="1" type="ORF">SAMN05216215_109414</name>
</gene>
<dbReference type="EMBL" id="FNOK01000094">
    <property type="protein sequence ID" value="SDZ54294.1"/>
    <property type="molecule type" value="Genomic_DNA"/>
</dbReference>
<dbReference type="AlphaFoldDB" id="A0A1H3TVQ0"/>